<dbReference type="PANTHER" id="PTHR45945:SF3">
    <property type="entry name" value="REGULATOR OF G-PROTEIN SIGNALING LOCO"/>
    <property type="match status" value="1"/>
</dbReference>
<dbReference type="Pfam" id="PF00615">
    <property type="entry name" value="RGS"/>
    <property type="match status" value="1"/>
</dbReference>
<keyword evidence="3" id="KW-0963">Cytoplasm</keyword>
<dbReference type="SMART" id="SM00315">
    <property type="entry name" value="RGS"/>
    <property type="match status" value="1"/>
</dbReference>
<dbReference type="InterPro" id="IPR029071">
    <property type="entry name" value="Ubiquitin-like_domsf"/>
</dbReference>
<dbReference type="EMBL" id="JARKIK010000013">
    <property type="protein sequence ID" value="KAK8748089.1"/>
    <property type="molecule type" value="Genomic_DNA"/>
</dbReference>
<dbReference type="Pfam" id="PF00640">
    <property type="entry name" value="PID"/>
    <property type="match status" value="1"/>
</dbReference>
<feature type="region of interest" description="Disordered" evidence="6">
    <location>
        <begin position="1580"/>
        <end position="1639"/>
    </location>
</feature>
<accession>A0AAW0Y5Q5</accession>
<dbReference type="PROSITE" id="PS50877">
    <property type="entry name" value="GOLOCO"/>
    <property type="match status" value="1"/>
</dbReference>
<evidence type="ECO:0000259" key="7">
    <source>
        <dbReference type="PROSITE" id="PS01179"/>
    </source>
</evidence>
<feature type="compositionally biased region" description="Basic and acidic residues" evidence="6">
    <location>
        <begin position="1042"/>
        <end position="1066"/>
    </location>
</feature>
<dbReference type="GO" id="GO:0008277">
    <property type="term" value="P:regulation of G protein-coupled receptor signaling pathway"/>
    <property type="evidence" value="ECO:0007669"/>
    <property type="project" value="TreeGrafter"/>
</dbReference>
<dbReference type="Gene3D" id="1.10.167.10">
    <property type="entry name" value="Regulator of G-protein Signalling 4, domain 2"/>
    <property type="match status" value="1"/>
</dbReference>
<feature type="region of interest" description="Disordered" evidence="6">
    <location>
        <begin position="1341"/>
        <end position="1419"/>
    </location>
</feature>
<feature type="compositionally biased region" description="Basic and acidic residues" evidence="6">
    <location>
        <begin position="1074"/>
        <end position="1089"/>
    </location>
</feature>
<feature type="compositionally biased region" description="Pro residues" evidence="6">
    <location>
        <begin position="1582"/>
        <end position="1591"/>
    </location>
</feature>
<dbReference type="GO" id="GO:0007165">
    <property type="term" value="P:signal transduction"/>
    <property type="evidence" value="ECO:0007669"/>
    <property type="project" value="InterPro"/>
</dbReference>
<evidence type="ECO:0000313" key="10">
    <source>
        <dbReference type="EMBL" id="KAK8748089.1"/>
    </source>
</evidence>
<dbReference type="SMART" id="SM00390">
    <property type="entry name" value="GoLoco"/>
    <property type="match status" value="1"/>
</dbReference>
<dbReference type="InterPro" id="IPR036305">
    <property type="entry name" value="RGS_sf"/>
</dbReference>
<feature type="region of interest" description="Disordered" evidence="6">
    <location>
        <begin position="788"/>
        <end position="870"/>
    </location>
</feature>
<gene>
    <name evidence="10" type="ORF">OTU49_016311</name>
</gene>
<organism evidence="10 11">
    <name type="scientific">Cherax quadricarinatus</name>
    <name type="common">Australian red claw crayfish</name>
    <dbReference type="NCBI Taxonomy" id="27406"/>
    <lineage>
        <taxon>Eukaryota</taxon>
        <taxon>Metazoa</taxon>
        <taxon>Ecdysozoa</taxon>
        <taxon>Arthropoda</taxon>
        <taxon>Crustacea</taxon>
        <taxon>Multicrustacea</taxon>
        <taxon>Malacostraca</taxon>
        <taxon>Eumalacostraca</taxon>
        <taxon>Eucarida</taxon>
        <taxon>Decapoda</taxon>
        <taxon>Pleocyemata</taxon>
        <taxon>Astacidea</taxon>
        <taxon>Parastacoidea</taxon>
        <taxon>Parastacidae</taxon>
        <taxon>Cherax</taxon>
    </lineage>
</organism>
<dbReference type="CDD" id="cd08706">
    <property type="entry name" value="RGS_R12-like"/>
    <property type="match status" value="1"/>
</dbReference>
<dbReference type="InterPro" id="IPR016137">
    <property type="entry name" value="RGS"/>
</dbReference>
<dbReference type="Gene3D" id="1.10.196.10">
    <property type="match status" value="1"/>
</dbReference>
<feature type="non-terminal residue" evidence="10">
    <location>
        <position position="1"/>
    </location>
</feature>
<dbReference type="InterPro" id="IPR024066">
    <property type="entry name" value="RGS_subdom1/3"/>
</dbReference>
<dbReference type="InterPro" id="IPR003109">
    <property type="entry name" value="GoLoco_motif"/>
</dbReference>
<dbReference type="SUPFAM" id="SSF48097">
    <property type="entry name" value="Regulator of G-protein signaling, RGS"/>
    <property type="match status" value="1"/>
</dbReference>
<feature type="domain" description="RGS" evidence="8">
    <location>
        <begin position="907"/>
        <end position="1023"/>
    </location>
</feature>
<keyword evidence="5" id="KW-0175">Coiled coil</keyword>
<evidence type="ECO:0000256" key="2">
    <source>
        <dbReference type="ARBA" id="ARBA00022468"/>
    </source>
</evidence>
<dbReference type="InterPro" id="IPR011993">
    <property type="entry name" value="PH-like_dom_sf"/>
</dbReference>
<dbReference type="GO" id="GO:0005737">
    <property type="term" value="C:cytoplasm"/>
    <property type="evidence" value="ECO:0007669"/>
    <property type="project" value="UniProtKB-SubCell"/>
</dbReference>
<dbReference type="Proteomes" id="UP001445076">
    <property type="component" value="Unassembled WGS sequence"/>
</dbReference>
<feature type="domain" description="PID" evidence="7">
    <location>
        <begin position="55"/>
        <end position="163"/>
    </location>
</feature>
<dbReference type="PRINTS" id="PR01301">
    <property type="entry name" value="RGSPROTEIN"/>
</dbReference>
<feature type="compositionally biased region" description="Low complexity" evidence="6">
    <location>
        <begin position="1100"/>
        <end position="1116"/>
    </location>
</feature>
<dbReference type="Gene3D" id="2.30.29.30">
    <property type="entry name" value="Pleckstrin-homology domain (PH domain)/Phosphotyrosine-binding domain (PTB)"/>
    <property type="match status" value="1"/>
</dbReference>
<keyword evidence="4" id="KW-0677">Repeat</keyword>
<feature type="compositionally biased region" description="Basic and acidic residues" evidence="6">
    <location>
        <begin position="676"/>
        <end position="693"/>
    </location>
</feature>
<evidence type="ECO:0000256" key="6">
    <source>
        <dbReference type="SAM" id="MobiDB-lite"/>
    </source>
</evidence>
<feature type="region of interest" description="Disordered" evidence="6">
    <location>
        <begin position="667"/>
        <end position="718"/>
    </location>
</feature>
<feature type="compositionally biased region" description="Low complexity" evidence="6">
    <location>
        <begin position="240"/>
        <end position="251"/>
    </location>
</feature>
<dbReference type="FunFam" id="1.10.167.10:FF:000001">
    <property type="entry name" value="Putative regulator of g-protein signaling 12"/>
    <property type="match status" value="1"/>
</dbReference>
<dbReference type="InterPro" id="IPR003116">
    <property type="entry name" value="RBD_dom"/>
</dbReference>
<dbReference type="SUPFAM" id="SSF54236">
    <property type="entry name" value="Ubiquitin-like"/>
    <property type="match status" value="2"/>
</dbReference>
<keyword evidence="11" id="KW-1185">Reference proteome</keyword>
<proteinExistence type="predicted"/>
<dbReference type="GO" id="GO:0005096">
    <property type="term" value="F:GTPase activator activity"/>
    <property type="evidence" value="ECO:0007669"/>
    <property type="project" value="UniProtKB-KW"/>
</dbReference>
<evidence type="ECO:0000313" key="11">
    <source>
        <dbReference type="Proteomes" id="UP001445076"/>
    </source>
</evidence>
<name>A0AAW0Y5Q5_CHEQU</name>
<dbReference type="GO" id="GO:0005634">
    <property type="term" value="C:nucleus"/>
    <property type="evidence" value="ECO:0007669"/>
    <property type="project" value="TreeGrafter"/>
</dbReference>
<dbReference type="Pfam" id="PF02196">
    <property type="entry name" value="RBD"/>
    <property type="match status" value="1"/>
</dbReference>
<dbReference type="InterPro" id="IPR044926">
    <property type="entry name" value="RGS_subdomain_2"/>
</dbReference>
<evidence type="ECO:0000256" key="4">
    <source>
        <dbReference type="ARBA" id="ARBA00022737"/>
    </source>
</evidence>
<dbReference type="SMART" id="SM00462">
    <property type="entry name" value="PTB"/>
    <property type="match status" value="1"/>
</dbReference>
<evidence type="ECO:0000256" key="3">
    <source>
        <dbReference type="ARBA" id="ARBA00022490"/>
    </source>
</evidence>
<dbReference type="PROSITE" id="PS50132">
    <property type="entry name" value="RGS"/>
    <property type="match status" value="1"/>
</dbReference>
<sequence length="1647" mass="182736">PHSGMWVELPSGSGMEAYNVLTEQEINKLLYPTLAELQQQAAPNDLGEALYRAVVGYLGTIEMPKEPQGGSRLTAIRNCIRRLRIEKKVHTLVLMSVFTERVVLTNPHGLTLAQYPAERITFCGVYADDKKFFGLVTVHGASGDELSDGSQDGGSVSSSCHVFMVDPRMVQHSDHARRAKNFRLECTSHPEAHHCQEFPDSADPILHAIMSLYRNRVGFHLDTGAPGLIDVEAQMSPQHSNTSSNSSNSDSGIGFRDDGGHHYHHSDRVFVVEVDDNQRMRIQNFQLVSNLRANLNENLRANLENHRVNIDNHRGNIDNHRALDNHRANVENLRGNMDNHRANLDNLRANLDNHRANSTDNFRANLESHRVHLDNHRSNISGGYGNNVSATVGESIPTSLGPSVLRANINDFSYSSANNLRAIANDKLHVSSSDNSSSSKLLDNVRANVNDHLRVSVTDKVLGNIDNLRVSVSDSKRLNDLRASLAESRQGDGRTSITDDLRAALEDDMRANLVEGRLSAVDGRTSITDDMRMARERGVTKTPVAECTGTPESGRLTVRAMPDPVGFERSPGFLASSDSPIHVASMRHSMHKYLQHKQEHLVKVSQKINRRESDTGGIHPLSVRAFSPATTKAPTPTVTTAQETLDLELSLKLSPKVFGVPQLPLGTGLSPLRPRAPSERSYTRSLEDLRDSSTSDGVNAPLGSGGCGSSFRDGSESDHGLDRLRHVPLTPLARLLHASENNLTRYGHIYPSEHHRGAFRAVQPRTHRESSTSALGVGVVPRIGGLVGVGVPLDSGDEHTETTENTGEQEGSQDVHPPTQDEFSHDSDSEQVDGGVEKKWTRSNSLRRHFNSSRHNGGHQQDPSAHSDTEIGKISAPHSLLDGESVGGSVSSERAIDVGRVGAWATSFEKLLEDPAGLHTFAEFLKKEYSHENIYFWTACERYKRVSNPDELQAMAKEIFERHLYSGAPEPVNVDSQARQDAEEGLHSPNQFLFDQAQKQIFNLMKFDSYSRFLKSSLYQDCVSRDMRGQTLPYPGDDSLDPDLRIAQEDSHVKLKKSRSDAEERRRKSLLPWNRKDRSKSKDRGEAEYRRRKKQNQRNTSDSSSIRSDISGSRTSLNSSDLPLGRRALSKESLTSGELGSLSGSEGYSRCRVILPDLSNSVVAVRNDESIQALLTRLLDRRGLAYSTFDVYQHKTDKLLDKNEDSSVLGGMEVRLEQRIIFRLDLPNRKTVCVKAKPNKVTNDVLKPILLKYGYKLDLMFVHKVGDEKGVNLKCHVNELDGDRLVVRTKEEVKEWGFEPGRQKKRGSTLDEITNRVFEDLLKGKSEQNFDELGILDFDARSSRTDNSSDKSSGILGGFSRRNSLAPEKETGNKPRKPCNRSSVHENLSVRGMMTHPDHALVPKRRGNNPTNVKQENDELYEGLKRAQRSRLDDQRGTEINFELPDFLKCDQPQDKENQHAHLADQLLAHLECSFSDGVVIPTHQEAEDYFSMAHPEVWGGIPSSTGPHSANATLLAPDLDLDDFEDTLRGDESLCQVPLPDTAPPSLHVDPTDFSLPPPPIPMENSSVPAVSRMALTALPLSPPPLPPKPKLGGIRGPPPRPPSRQLHLLNPPTFTSTSDDDALHSSEPPIHITRQSHDKFNISFV</sequence>
<evidence type="ECO:0000259" key="8">
    <source>
        <dbReference type="PROSITE" id="PS50132"/>
    </source>
</evidence>
<dbReference type="GO" id="GO:0005886">
    <property type="term" value="C:plasma membrane"/>
    <property type="evidence" value="ECO:0007669"/>
    <property type="project" value="TreeGrafter"/>
</dbReference>
<dbReference type="PROSITE" id="PS50898">
    <property type="entry name" value="RBD"/>
    <property type="match status" value="2"/>
</dbReference>
<dbReference type="InterPro" id="IPR006020">
    <property type="entry name" value="PTB/PI_dom"/>
</dbReference>
<evidence type="ECO:0000259" key="9">
    <source>
        <dbReference type="PROSITE" id="PS50898"/>
    </source>
</evidence>
<feature type="region of interest" description="Disordered" evidence="6">
    <location>
        <begin position="1033"/>
        <end position="1124"/>
    </location>
</feature>
<dbReference type="PROSITE" id="PS01179">
    <property type="entry name" value="PID"/>
    <property type="match status" value="1"/>
</dbReference>
<dbReference type="CDD" id="cd13162">
    <property type="entry name" value="PTB_RGS12"/>
    <property type="match status" value="1"/>
</dbReference>
<feature type="domain" description="RBD" evidence="9">
    <location>
        <begin position="1220"/>
        <end position="1290"/>
    </location>
</feature>
<keyword evidence="2" id="KW-0343">GTPase activation</keyword>
<dbReference type="Gene3D" id="3.10.20.90">
    <property type="entry name" value="Phosphatidylinositol 3-kinase Catalytic Subunit, Chain A, domain 1"/>
    <property type="match status" value="2"/>
</dbReference>
<dbReference type="SUPFAM" id="SSF50729">
    <property type="entry name" value="PH domain-like"/>
    <property type="match status" value="1"/>
</dbReference>
<dbReference type="SMART" id="SM00455">
    <property type="entry name" value="RBD"/>
    <property type="match status" value="2"/>
</dbReference>
<feature type="coiled-coil region" evidence="5">
    <location>
        <begin position="296"/>
        <end position="357"/>
    </location>
</feature>
<evidence type="ECO:0000256" key="1">
    <source>
        <dbReference type="ARBA" id="ARBA00004496"/>
    </source>
</evidence>
<evidence type="ECO:0000256" key="5">
    <source>
        <dbReference type="SAM" id="Coils"/>
    </source>
</evidence>
<dbReference type="InterPro" id="IPR046995">
    <property type="entry name" value="RGS10/12/14-like"/>
</dbReference>
<reference evidence="10 11" key="1">
    <citation type="journal article" date="2024" name="BMC Genomics">
        <title>Genome assembly of redclaw crayfish (Cherax quadricarinatus) provides insights into its immune adaptation and hypoxia tolerance.</title>
        <authorList>
            <person name="Liu Z."/>
            <person name="Zheng J."/>
            <person name="Li H."/>
            <person name="Fang K."/>
            <person name="Wang S."/>
            <person name="He J."/>
            <person name="Zhou D."/>
            <person name="Weng S."/>
            <person name="Chi M."/>
            <person name="Gu Z."/>
            <person name="He J."/>
            <person name="Li F."/>
            <person name="Wang M."/>
        </authorList>
    </citation>
    <scope>NUCLEOTIDE SEQUENCE [LARGE SCALE GENOMIC DNA]</scope>
    <source>
        <strain evidence="10">ZL_2023a</strain>
    </source>
</reference>
<dbReference type="PANTHER" id="PTHR45945">
    <property type="entry name" value="REGULATOR OF G-PROTEIN SIGNALING LOCO"/>
    <property type="match status" value="1"/>
</dbReference>
<comment type="subcellular location">
    <subcellularLocation>
        <location evidence="1">Cytoplasm</location>
    </subcellularLocation>
</comment>
<feature type="domain" description="RBD" evidence="9">
    <location>
        <begin position="1149"/>
        <end position="1219"/>
    </location>
</feature>
<feature type="compositionally biased region" description="Polar residues" evidence="6">
    <location>
        <begin position="853"/>
        <end position="864"/>
    </location>
</feature>
<comment type="caution">
    <text evidence="10">The sequence shown here is derived from an EMBL/GenBank/DDBJ whole genome shotgun (WGS) entry which is preliminary data.</text>
</comment>
<protein>
    <submittedName>
        <fullName evidence="10">Uncharacterized protein</fullName>
    </submittedName>
</protein>
<dbReference type="CDD" id="cd01817">
    <property type="entry name" value="RBD1_RGS12_like"/>
    <property type="match status" value="1"/>
</dbReference>
<dbReference type="CDD" id="cd17067">
    <property type="entry name" value="RBD2_RGS12_like"/>
    <property type="match status" value="1"/>
</dbReference>
<feature type="region of interest" description="Disordered" evidence="6">
    <location>
        <begin position="235"/>
        <end position="259"/>
    </location>
</feature>